<feature type="transmembrane region" description="Helical" evidence="1">
    <location>
        <begin position="52"/>
        <end position="73"/>
    </location>
</feature>
<keyword evidence="1" id="KW-0472">Membrane</keyword>
<evidence type="ECO:0000256" key="1">
    <source>
        <dbReference type="SAM" id="Phobius"/>
    </source>
</evidence>
<sequence length="247" mass="28202">MIKKELSITELFGVLSVIALSISMLSNTYFYYSLDALWVMSILSPSFYISEIIKVVVIMAVMITVVGFLMDIYHRLIKIMNRVHPNKRYRLVSGEDNQIAVDAIKKSARKFQTGQSYFVTLFSAVFITVLAGLKVITFASLFWVSILIGTILGSFTNTEVKRDNTLKFFIFAILVILTACFSAHLKLNSLHKLPIAILKNQQVEKETQIWNVLDATQDKMILLNRNENNKIKIVKFDEINQIISNHK</sequence>
<protein>
    <submittedName>
        <fullName evidence="2">Uncharacterized protein</fullName>
    </submittedName>
</protein>
<keyword evidence="1" id="KW-0812">Transmembrane</keyword>
<dbReference type="EMBL" id="NEGB01000005">
    <property type="protein sequence ID" value="OTG65179.1"/>
    <property type="molecule type" value="Genomic_DNA"/>
</dbReference>
<organism evidence="2 3">
    <name type="scientific">Acinetobacter silvestris</name>
    <dbReference type="NCBI Taxonomy" id="1977882"/>
    <lineage>
        <taxon>Bacteria</taxon>
        <taxon>Pseudomonadati</taxon>
        <taxon>Pseudomonadota</taxon>
        <taxon>Gammaproteobacteria</taxon>
        <taxon>Moraxellales</taxon>
        <taxon>Moraxellaceae</taxon>
        <taxon>Acinetobacter</taxon>
    </lineage>
</organism>
<feature type="transmembrane region" description="Helical" evidence="1">
    <location>
        <begin position="168"/>
        <end position="185"/>
    </location>
</feature>
<dbReference type="AlphaFoldDB" id="A0A1Y3CDM5"/>
<accession>A0A1Y3CDM5</accession>
<feature type="transmembrane region" description="Helical" evidence="1">
    <location>
        <begin position="12"/>
        <end position="32"/>
    </location>
</feature>
<dbReference type="OrthoDB" id="6693025at2"/>
<proteinExistence type="predicted"/>
<evidence type="ECO:0000313" key="3">
    <source>
        <dbReference type="Proteomes" id="UP000242765"/>
    </source>
</evidence>
<reference evidence="2 3" key="1">
    <citation type="submission" date="2017-04" db="EMBL/GenBank/DDBJ databases">
        <title>High diversity of culturable Acinetobacter species in natural soil and water ecosystems.</title>
        <authorList>
            <person name="Nemec A."/>
            <person name="Radolfova-Krizova L."/>
        </authorList>
    </citation>
    <scope>NUCLEOTIDE SEQUENCE [LARGE SCALE GENOMIC DNA]</scope>
    <source>
        <strain evidence="2 3">ANC 4999</strain>
    </source>
</reference>
<name>A0A1Y3CDM5_9GAMM</name>
<feature type="transmembrane region" description="Helical" evidence="1">
    <location>
        <begin position="117"/>
        <end position="148"/>
    </location>
</feature>
<keyword evidence="3" id="KW-1185">Reference proteome</keyword>
<dbReference type="STRING" id="1977882.B9T28_10370"/>
<evidence type="ECO:0000313" key="2">
    <source>
        <dbReference type="EMBL" id="OTG65179.1"/>
    </source>
</evidence>
<gene>
    <name evidence="2" type="ORF">B9T28_10370</name>
</gene>
<keyword evidence="1" id="KW-1133">Transmembrane helix</keyword>
<dbReference type="Proteomes" id="UP000242765">
    <property type="component" value="Unassembled WGS sequence"/>
</dbReference>
<comment type="caution">
    <text evidence="2">The sequence shown here is derived from an EMBL/GenBank/DDBJ whole genome shotgun (WGS) entry which is preliminary data.</text>
</comment>
<dbReference type="RefSeq" id="WP_086203897.1">
    <property type="nucleotide sequence ID" value="NZ_NEGB01000005.1"/>
</dbReference>